<evidence type="ECO:0000313" key="16">
    <source>
        <dbReference type="Proteomes" id="UP000504634"/>
    </source>
</evidence>
<organism evidence="16 17">
    <name type="scientific">Drosophila lebanonensis</name>
    <name type="common">Fruit fly</name>
    <name type="synonym">Scaptodrosophila lebanonensis</name>
    <dbReference type="NCBI Taxonomy" id="7225"/>
    <lineage>
        <taxon>Eukaryota</taxon>
        <taxon>Metazoa</taxon>
        <taxon>Ecdysozoa</taxon>
        <taxon>Arthropoda</taxon>
        <taxon>Hexapoda</taxon>
        <taxon>Insecta</taxon>
        <taxon>Pterygota</taxon>
        <taxon>Neoptera</taxon>
        <taxon>Endopterygota</taxon>
        <taxon>Diptera</taxon>
        <taxon>Brachycera</taxon>
        <taxon>Muscomorpha</taxon>
        <taxon>Ephydroidea</taxon>
        <taxon>Drosophilidae</taxon>
        <taxon>Scaptodrosophila</taxon>
    </lineage>
</organism>
<comment type="cofactor">
    <cofactor evidence="1 13">
        <name>heme</name>
        <dbReference type="ChEBI" id="CHEBI:30413"/>
    </cofactor>
</comment>
<evidence type="ECO:0000256" key="4">
    <source>
        <dbReference type="ARBA" id="ARBA00010617"/>
    </source>
</evidence>
<keyword evidence="9 14" id="KW-0560">Oxidoreductase</keyword>
<dbReference type="GO" id="GO:0005789">
    <property type="term" value="C:endoplasmic reticulum membrane"/>
    <property type="evidence" value="ECO:0007669"/>
    <property type="project" value="UniProtKB-SubCell"/>
</dbReference>
<dbReference type="InterPro" id="IPR017972">
    <property type="entry name" value="Cyt_P450_CS"/>
</dbReference>
<dbReference type="PANTHER" id="PTHR24292:SF100">
    <property type="entry name" value="CYTOCHROME P450 6A16, ISOFORM B-RELATED"/>
    <property type="match status" value="1"/>
</dbReference>
<keyword evidence="5 13" id="KW-0349">Heme</keyword>
<protein>
    <submittedName>
        <fullName evidence="17">Probable cytochrome P450 6u1</fullName>
    </submittedName>
</protein>
<dbReference type="FunFam" id="1.10.630.10:FF:000182">
    <property type="entry name" value="Cytochrome P450 3A4"/>
    <property type="match status" value="1"/>
</dbReference>
<accession>A0A6J2TKR8</accession>
<gene>
    <name evidence="17" type="primary">LOC115625236</name>
</gene>
<dbReference type="AlphaFoldDB" id="A0A6J2TKR8"/>
<comment type="similarity">
    <text evidence="4 14">Belongs to the cytochrome P450 family.</text>
</comment>
<dbReference type="Pfam" id="PF00067">
    <property type="entry name" value="p450"/>
    <property type="match status" value="1"/>
</dbReference>
<proteinExistence type="inferred from homology"/>
<evidence type="ECO:0000256" key="12">
    <source>
        <dbReference type="ARBA" id="ARBA00023136"/>
    </source>
</evidence>
<keyword evidence="15" id="KW-1133">Transmembrane helix</keyword>
<dbReference type="PRINTS" id="PR00385">
    <property type="entry name" value="P450"/>
</dbReference>
<evidence type="ECO:0000256" key="8">
    <source>
        <dbReference type="ARBA" id="ARBA00022848"/>
    </source>
</evidence>
<keyword evidence="6 13" id="KW-0479">Metal-binding</keyword>
<evidence type="ECO:0000256" key="15">
    <source>
        <dbReference type="SAM" id="Phobius"/>
    </source>
</evidence>
<dbReference type="CDD" id="cd11056">
    <property type="entry name" value="CYP6-like"/>
    <property type="match status" value="1"/>
</dbReference>
<keyword evidence="11 14" id="KW-0503">Monooxygenase</keyword>
<dbReference type="PROSITE" id="PS00086">
    <property type="entry name" value="CYTOCHROME_P450"/>
    <property type="match status" value="1"/>
</dbReference>
<dbReference type="RefSeq" id="XP_030376085.1">
    <property type="nucleotide sequence ID" value="XM_030520225.1"/>
</dbReference>
<dbReference type="Proteomes" id="UP000504634">
    <property type="component" value="Unplaced"/>
</dbReference>
<evidence type="ECO:0000256" key="5">
    <source>
        <dbReference type="ARBA" id="ARBA00022617"/>
    </source>
</evidence>
<keyword evidence="15" id="KW-0812">Transmembrane</keyword>
<dbReference type="Gene3D" id="1.10.630.10">
    <property type="entry name" value="Cytochrome P450"/>
    <property type="match status" value="1"/>
</dbReference>
<evidence type="ECO:0000256" key="6">
    <source>
        <dbReference type="ARBA" id="ARBA00022723"/>
    </source>
</evidence>
<feature type="transmembrane region" description="Helical" evidence="15">
    <location>
        <begin position="7"/>
        <end position="29"/>
    </location>
</feature>
<name>A0A6J2TKR8_DROLE</name>
<reference evidence="17" key="1">
    <citation type="submission" date="2025-08" db="UniProtKB">
        <authorList>
            <consortium name="RefSeq"/>
        </authorList>
    </citation>
    <scope>IDENTIFICATION</scope>
    <source>
        <strain evidence="17">11010-0011.00</strain>
        <tissue evidence="17">Whole body</tissue>
    </source>
</reference>
<dbReference type="InterPro" id="IPR050476">
    <property type="entry name" value="Insect_CytP450_Detox"/>
</dbReference>
<dbReference type="InterPro" id="IPR036396">
    <property type="entry name" value="Cyt_P450_sf"/>
</dbReference>
<dbReference type="OrthoDB" id="2789670at2759"/>
<evidence type="ECO:0000256" key="11">
    <source>
        <dbReference type="ARBA" id="ARBA00023033"/>
    </source>
</evidence>
<evidence type="ECO:0000313" key="17">
    <source>
        <dbReference type="RefSeq" id="XP_030376085.1"/>
    </source>
</evidence>
<dbReference type="GO" id="GO:0020037">
    <property type="term" value="F:heme binding"/>
    <property type="evidence" value="ECO:0007669"/>
    <property type="project" value="InterPro"/>
</dbReference>
<dbReference type="GO" id="GO:0005506">
    <property type="term" value="F:iron ion binding"/>
    <property type="evidence" value="ECO:0007669"/>
    <property type="project" value="InterPro"/>
</dbReference>
<evidence type="ECO:0000256" key="9">
    <source>
        <dbReference type="ARBA" id="ARBA00023002"/>
    </source>
</evidence>
<dbReference type="InterPro" id="IPR001128">
    <property type="entry name" value="Cyt_P450"/>
</dbReference>
<evidence type="ECO:0000256" key="7">
    <source>
        <dbReference type="ARBA" id="ARBA00022824"/>
    </source>
</evidence>
<dbReference type="InterPro" id="IPR002401">
    <property type="entry name" value="Cyt_P450_E_grp-I"/>
</dbReference>
<evidence type="ECO:0000256" key="1">
    <source>
        <dbReference type="ARBA" id="ARBA00001971"/>
    </source>
</evidence>
<evidence type="ECO:0000256" key="14">
    <source>
        <dbReference type="RuleBase" id="RU000461"/>
    </source>
</evidence>
<dbReference type="CTD" id="35608"/>
<dbReference type="SUPFAM" id="SSF48264">
    <property type="entry name" value="Cytochrome P450"/>
    <property type="match status" value="1"/>
</dbReference>
<dbReference type="PANTHER" id="PTHR24292">
    <property type="entry name" value="CYTOCHROME P450"/>
    <property type="match status" value="1"/>
</dbReference>
<keyword evidence="12 15" id="KW-0472">Membrane</keyword>
<dbReference type="PRINTS" id="PR00463">
    <property type="entry name" value="EP450I"/>
</dbReference>
<evidence type="ECO:0000256" key="3">
    <source>
        <dbReference type="ARBA" id="ARBA00004406"/>
    </source>
</evidence>
<dbReference type="GeneID" id="115625236"/>
<sequence>MELLHRTILTTLGALSLIYVLIKFSLGYWKRRGILHEKPKFLWGNIKGVLPGKRHMYEALQFIYDNYKERAPFVGFYACIKPFVFVLDLDLVRHILVTDAGHFTTRGLYHNVNNEPLSGNLLQLDGHKWRALHAQTKGVFTPSNMQKLLPQLLQVQAEFQNTLATKVKERQTINISELVDNYNTDVISSLAFGLSGNSLQFPQTEFHQMTRNYWNNFKLWKAYLSLEFPTLARLLQHKSYDECASEYFQKLVHTQLQQQRNTQRRDGEQLFNFLQFFSATERPLSDVQIAAQAFGFILAGMVPLNATLSFCLYELALKPELQERTRLEINKVLQQHNGLTAESLRELKYTKQVLNETLRLHTPYPFLLRRTTKSFEVPKSVFVIAHGNNVIIPTAAIHRDASIYEEPLRFDPARFEAKAVNVRSDMSFLPFGAGLRGCIAQQFAEMQLLVGLVALLQHHRYTPCADTVIPLQYDTRKLLLVPKTDIRLIVERIDSK</sequence>
<evidence type="ECO:0000256" key="13">
    <source>
        <dbReference type="PIRSR" id="PIRSR602401-1"/>
    </source>
</evidence>
<comment type="subcellular location">
    <subcellularLocation>
        <location evidence="3">Endoplasmic reticulum membrane</location>
        <topology evidence="3">Peripheral membrane protein</topology>
    </subcellularLocation>
    <subcellularLocation>
        <location evidence="2">Microsome membrane</location>
        <topology evidence="2">Peripheral membrane protein</topology>
    </subcellularLocation>
</comment>
<dbReference type="GO" id="GO:0004497">
    <property type="term" value="F:monooxygenase activity"/>
    <property type="evidence" value="ECO:0007669"/>
    <property type="project" value="UniProtKB-KW"/>
</dbReference>
<keyword evidence="16" id="KW-1185">Reference proteome</keyword>
<evidence type="ECO:0000256" key="10">
    <source>
        <dbReference type="ARBA" id="ARBA00023004"/>
    </source>
</evidence>
<dbReference type="GO" id="GO:0016705">
    <property type="term" value="F:oxidoreductase activity, acting on paired donors, with incorporation or reduction of molecular oxygen"/>
    <property type="evidence" value="ECO:0007669"/>
    <property type="project" value="InterPro"/>
</dbReference>
<keyword evidence="7" id="KW-0256">Endoplasmic reticulum</keyword>
<feature type="binding site" description="axial binding residue" evidence="13">
    <location>
        <position position="438"/>
    </location>
    <ligand>
        <name>heme</name>
        <dbReference type="ChEBI" id="CHEBI:30413"/>
    </ligand>
    <ligandPart>
        <name>Fe</name>
        <dbReference type="ChEBI" id="CHEBI:18248"/>
    </ligandPart>
</feature>
<evidence type="ECO:0000256" key="2">
    <source>
        <dbReference type="ARBA" id="ARBA00004174"/>
    </source>
</evidence>
<keyword evidence="8" id="KW-0492">Microsome</keyword>
<keyword evidence="10 13" id="KW-0408">Iron</keyword>